<dbReference type="AlphaFoldDB" id="A0A8T4KV18"/>
<dbReference type="Proteomes" id="UP000677687">
    <property type="component" value="Unassembled WGS sequence"/>
</dbReference>
<evidence type="ECO:0000313" key="2">
    <source>
        <dbReference type="Proteomes" id="UP000677687"/>
    </source>
</evidence>
<dbReference type="EMBL" id="JAGVWD010000026">
    <property type="protein sequence ID" value="MBS3057372.1"/>
    <property type="molecule type" value="Genomic_DNA"/>
</dbReference>
<gene>
    <name evidence="1" type="ORF">J4415_01970</name>
</gene>
<sequence>MNIVALKVFAAVAAIFLGSAAITLVIVNPNVNAFAALIFGNGVGAQGNGNSLEAGLAANGNSADDKNAGSGAGANGISSSLSYEVMGFTRLDANLLAEQEIPECPNSADLTVRIRNSGKYAAEKISIGANSGRGKGNKNEIVQILWAGAGDCNFGSKCKPYRIKNK</sequence>
<organism evidence="1 2">
    <name type="scientific">Candidatus Iainarchaeum sp</name>
    <dbReference type="NCBI Taxonomy" id="3101447"/>
    <lineage>
        <taxon>Archaea</taxon>
        <taxon>Candidatus Iainarchaeota</taxon>
        <taxon>Candidatus Iainarchaeia</taxon>
        <taxon>Candidatus Iainarchaeales</taxon>
        <taxon>Candidatus Iainarchaeaceae</taxon>
        <taxon>Candidatus Iainarchaeum</taxon>
    </lineage>
</organism>
<protein>
    <submittedName>
        <fullName evidence="1">Uncharacterized protein</fullName>
    </submittedName>
</protein>
<accession>A0A8T4KV18</accession>
<reference evidence="1" key="2">
    <citation type="submission" date="2021-05" db="EMBL/GenBank/DDBJ databases">
        <title>Protein family content uncovers lineage relationships and bacterial pathway maintenance mechanisms in DPANN archaea.</title>
        <authorList>
            <person name="Castelle C.J."/>
            <person name="Meheust R."/>
            <person name="Jaffe A.L."/>
            <person name="Seitz K."/>
            <person name="Gong X."/>
            <person name="Baker B.J."/>
            <person name="Banfield J.F."/>
        </authorList>
    </citation>
    <scope>NUCLEOTIDE SEQUENCE</scope>
    <source>
        <strain evidence="1">RIFCSPHIGHO2_01_FULL_AR10_44_11</strain>
    </source>
</reference>
<name>A0A8T4KV18_9ARCH</name>
<proteinExistence type="predicted"/>
<comment type="caution">
    <text evidence="1">The sequence shown here is derived from an EMBL/GenBank/DDBJ whole genome shotgun (WGS) entry which is preliminary data.</text>
</comment>
<evidence type="ECO:0000313" key="1">
    <source>
        <dbReference type="EMBL" id="MBS3057372.1"/>
    </source>
</evidence>
<reference evidence="1" key="1">
    <citation type="submission" date="2021-03" db="EMBL/GenBank/DDBJ databases">
        <authorList>
            <person name="Jaffe A."/>
        </authorList>
    </citation>
    <scope>NUCLEOTIDE SEQUENCE</scope>
    <source>
        <strain evidence="1">RIFCSPHIGHO2_01_FULL_AR10_44_11</strain>
    </source>
</reference>